<keyword evidence="1" id="KW-0489">Methyltransferase</keyword>
<protein>
    <submittedName>
        <fullName evidence="1">Class I SAM-dependent methyltransferase</fullName>
    </submittedName>
</protein>
<dbReference type="Pfam" id="PF13578">
    <property type="entry name" value="Methyltransf_24"/>
    <property type="match status" value="1"/>
</dbReference>
<dbReference type="RefSeq" id="WP_149612783.1">
    <property type="nucleotide sequence ID" value="NZ_VTUX01000009.1"/>
</dbReference>
<proteinExistence type="predicted"/>
<dbReference type="Proteomes" id="UP000323708">
    <property type="component" value="Unassembled WGS sequence"/>
</dbReference>
<sequence length="253" mass="28351">MTPDQCNHFIAEHFQGASVQFLDEMTLQCQGVLLQLTRGLDKQPSSNDVVSLFKGPRFLHSYMECLAGSEVENMVEVGVRDGGSAIFFWNLLRPRRLCCIELSSGAPALDHYKKDQDLHSSLHTCFGVDQSDREEMVKVVDTTFADQTLDLVIDDASHLYGPSRVTFETLFPRLRPGGLYILEDWKASLLVRHRDGVSADEPLHQLVHELLEVSLYHPGIIASINCLHHFVVVKRGPEELDSEQLALQIGTAP</sequence>
<keyword evidence="2" id="KW-1185">Reference proteome</keyword>
<dbReference type="EMBL" id="VTUX01000009">
    <property type="protein sequence ID" value="KAA1189021.1"/>
    <property type="molecule type" value="Genomic_DNA"/>
</dbReference>
<dbReference type="InterPro" id="IPR029063">
    <property type="entry name" value="SAM-dependent_MTases_sf"/>
</dbReference>
<dbReference type="GO" id="GO:0032259">
    <property type="term" value="P:methylation"/>
    <property type="evidence" value="ECO:0007669"/>
    <property type="project" value="UniProtKB-KW"/>
</dbReference>
<name>A0A5B0WRZ9_9GAMM</name>
<accession>A0A5B0WRZ9</accession>
<evidence type="ECO:0000313" key="2">
    <source>
        <dbReference type="Proteomes" id="UP000323708"/>
    </source>
</evidence>
<dbReference type="SUPFAM" id="SSF53335">
    <property type="entry name" value="S-adenosyl-L-methionine-dependent methyltransferases"/>
    <property type="match status" value="1"/>
</dbReference>
<dbReference type="GO" id="GO:0008168">
    <property type="term" value="F:methyltransferase activity"/>
    <property type="evidence" value="ECO:0007669"/>
    <property type="project" value="UniProtKB-KW"/>
</dbReference>
<dbReference type="Gene3D" id="3.40.50.150">
    <property type="entry name" value="Vaccinia Virus protein VP39"/>
    <property type="match status" value="1"/>
</dbReference>
<organism evidence="1 2">
    <name type="scientific">Pseudohalioglobus sediminis</name>
    <dbReference type="NCBI Taxonomy" id="2606449"/>
    <lineage>
        <taxon>Bacteria</taxon>
        <taxon>Pseudomonadati</taxon>
        <taxon>Pseudomonadota</taxon>
        <taxon>Gammaproteobacteria</taxon>
        <taxon>Cellvibrionales</taxon>
        <taxon>Halieaceae</taxon>
        <taxon>Pseudohalioglobus</taxon>
    </lineage>
</organism>
<reference evidence="1 2" key="1">
    <citation type="submission" date="2019-09" db="EMBL/GenBank/DDBJ databases">
        <authorList>
            <person name="Chen X.-Y."/>
        </authorList>
    </citation>
    <scope>NUCLEOTIDE SEQUENCE [LARGE SCALE GENOMIC DNA]</scope>
    <source>
        <strain evidence="1 2">NY5</strain>
    </source>
</reference>
<gene>
    <name evidence="1" type="ORF">F0M18_17630</name>
</gene>
<comment type="caution">
    <text evidence="1">The sequence shown here is derived from an EMBL/GenBank/DDBJ whole genome shotgun (WGS) entry which is preliminary data.</text>
</comment>
<keyword evidence="1" id="KW-0808">Transferase</keyword>
<evidence type="ECO:0000313" key="1">
    <source>
        <dbReference type="EMBL" id="KAA1189021.1"/>
    </source>
</evidence>
<dbReference type="AlphaFoldDB" id="A0A5B0WRZ9"/>